<feature type="active site" description="Tele-AMP-histidine intermediate" evidence="1">
    <location>
        <position position="118"/>
    </location>
</feature>
<dbReference type="InterPro" id="IPR011146">
    <property type="entry name" value="HIT-like"/>
</dbReference>
<evidence type="ECO:0000313" key="6">
    <source>
        <dbReference type="Proteomes" id="UP000253426"/>
    </source>
</evidence>
<dbReference type="PROSITE" id="PS51084">
    <property type="entry name" value="HIT_2"/>
    <property type="match status" value="1"/>
</dbReference>
<dbReference type="GO" id="GO:0003824">
    <property type="term" value="F:catalytic activity"/>
    <property type="evidence" value="ECO:0007669"/>
    <property type="project" value="InterPro"/>
</dbReference>
<name>A0A366HQV9_9BACT</name>
<evidence type="ECO:0000256" key="3">
    <source>
        <dbReference type="PROSITE-ProRule" id="PRU00464"/>
    </source>
</evidence>
<dbReference type="InterPro" id="IPR036265">
    <property type="entry name" value="HIT-like_sf"/>
</dbReference>
<dbReference type="Proteomes" id="UP000253426">
    <property type="component" value="Unassembled WGS sequence"/>
</dbReference>
<feature type="domain" description="HIT" evidence="4">
    <location>
        <begin position="23"/>
        <end position="131"/>
    </location>
</feature>
<dbReference type="PRINTS" id="PR00332">
    <property type="entry name" value="HISTRIAD"/>
</dbReference>
<dbReference type="Pfam" id="PF01230">
    <property type="entry name" value="HIT"/>
    <property type="match status" value="1"/>
</dbReference>
<proteinExistence type="predicted"/>
<organism evidence="5 6">
    <name type="scientific">Roseimicrobium gellanilyticum</name>
    <dbReference type="NCBI Taxonomy" id="748857"/>
    <lineage>
        <taxon>Bacteria</taxon>
        <taxon>Pseudomonadati</taxon>
        <taxon>Verrucomicrobiota</taxon>
        <taxon>Verrucomicrobiia</taxon>
        <taxon>Verrucomicrobiales</taxon>
        <taxon>Verrucomicrobiaceae</taxon>
        <taxon>Roseimicrobium</taxon>
    </lineage>
</organism>
<gene>
    <name evidence="5" type="ORF">DES53_10211</name>
</gene>
<dbReference type="SUPFAM" id="SSF54197">
    <property type="entry name" value="HIT-like"/>
    <property type="match status" value="1"/>
</dbReference>
<dbReference type="AlphaFoldDB" id="A0A366HQV9"/>
<dbReference type="InterPro" id="IPR001310">
    <property type="entry name" value="Histidine_triad_HIT"/>
</dbReference>
<evidence type="ECO:0000256" key="2">
    <source>
        <dbReference type="PIRSR" id="PIRSR601310-3"/>
    </source>
</evidence>
<evidence type="ECO:0000313" key="5">
    <source>
        <dbReference type="EMBL" id="RBP45629.1"/>
    </source>
</evidence>
<evidence type="ECO:0000259" key="4">
    <source>
        <dbReference type="PROSITE" id="PS51084"/>
    </source>
</evidence>
<dbReference type="GO" id="GO:0009117">
    <property type="term" value="P:nucleotide metabolic process"/>
    <property type="evidence" value="ECO:0007669"/>
    <property type="project" value="TreeGrafter"/>
</dbReference>
<keyword evidence="6" id="KW-1185">Reference proteome</keyword>
<protein>
    <submittedName>
        <fullName evidence="5">Histidine triad (HIT) family protein</fullName>
    </submittedName>
</protein>
<reference evidence="5 6" key="1">
    <citation type="submission" date="2018-06" db="EMBL/GenBank/DDBJ databases">
        <title>Genomic Encyclopedia of Type Strains, Phase IV (KMG-IV): sequencing the most valuable type-strain genomes for metagenomic binning, comparative biology and taxonomic classification.</title>
        <authorList>
            <person name="Goeker M."/>
        </authorList>
    </citation>
    <scope>NUCLEOTIDE SEQUENCE [LARGE SCALE GENOMIC DNA]</scope>
    <source>
        <strain evidence="5 6">DSM 25532</strain>
    </source>
</reference>
<sequence length="164" mass="18108">MPMTRGVDHLRRWATLGVIMKTTFQRIIEGELPASFVLKNEKVCAFLDIHPYNAGHTLVVPRHFAASLEELPQEFASAMFAAGRRIVIALKNCGIPCDGVNLKLNDGVAAGQDVMHCHLHVIPRLHGDSLAAGGWGQVASEPWDESRRMHLDGIAERIREALPE</sequence>
<accession>A0A366HQV9</accession>
<dbReference type="PANTHER" id="PTHR46648">
    <property type="entry name" value="HIT FAMILY PROTEIN 1"/>
    <property type="match status" value="1"/>
</dbReference>
<comment type="caution">
    <text evidence="5">The sequence shown here is derived from an EMBL/GenBank/DDBJ whole genome shotgun (WGS) entry which is preliminary data.</text>
</comment>
<dbReference type="PANTHER" id="PTHR46648:SF1">
    <property type="entry name" value="ADENOSINE 5'-MONOPHOSPHORAMIDASE HNT1"/>
    <property type="match status" value="1"/>
</dbReference>
<dbReference type="Gene3D" id="3.30.428.10">
    <property type="entry name" value="HIT-like"/>
    <property type="match status" value="1"/>
</dbReference>
<feature type="short sequence motif" description="Histidine triad motif" evidence="2 3">
    <location>
        <begin position="116"/>
        <end position="120"/>
    </location>
</feature>
<evidence type="ECO:0000256" key="1">
    <source>
        <dbReference type="PIRSR" id="PIRSR601310-1"/>
    </source>
</evidence>
<dbReference type="EMBL" id="QNRR01000002">
    <property type="protein sequence ID" value="RBP45629.1"/>
    <property type="molecule type" value="Genomic_DNA"/>
</dbReference>